<evidence type="ECO:0000313" key="2">
    <source>
        <dbReference type="EMBL" id="OGM90508.1"/>
    </source>
</evidence>
<reference evidence="2 3" key="1">
    <citation type="journal article" date="2016" name="Nat. Commun.">
        <title>Thousands of microbial genomes shed light on interconnected biogeochemical processes in an aquifer system.</title>
        <authorList>
            <person name="Anantharaman K."/>
            <person name="Brown C.T."/>
            <person name="Hug L.A."/>
            <person name="Sharon I."/>
            <person name="Castelle C.J."/>
            <person name="Probst A.J."/>
            <person name="Thomas B.C."/>
            <person name="Singh A."/>
            <person name="Wilkins M.J."/>
            <person name="Karaoz U."/>
            <person name="Brodie E.L."/>
            <person name="Williams K.H."/>
            <person name="Hubbard S.S."/>
            <person name="Banfield J.F."/>
        </authorList>
    </citation>
    <scope>NUCLEOTIDE SEQUENCE [LARGE SCALE GENOMIC DNA]</scope>
</reference>
<name>A0A1F8DRQ8_9BACT</name>
<feature type="transmembrane region" description="Helical" evidence="1">
    <location>
        <begin position="20"/>
        <end position="43"/>
    </location>
</feature>
<keyword evidence="1" id="KW-0812">Transmembrane</keyword>
<gene>
    <name evidence="2" type="ORF">A2999_02025</name>
</gene>
<dbReference type="STRING" id="1802556.A2999_02025"/>
<dbReference type="Proteomes" id="UP000178798">
    <property type="component" value="Unassembled WGS sequence"/>
</dbReference>
<protein>
    <submittedName>
        <fullName evidence="2">Uncharacterized protein</fullName>
    </submittedName>
</protein>
<keyword evidence="1" id="KW-1133">Transmembrane helix</keyword>
<dbReference type="EMBL" id="MGIQ01000019">
    <property type="protein sequence ID" value="OGM90508.1"/>
    <property type="molecule type" value="Genomic_DNA"/>
</dbReference>
<sequence length="61" mass="6581">MLPFVAGTGASFSSSHAGNIPLFIATSLFSVIVPATMFFCSGIKPGFSPYKIFKETKKEYI</sequence>
<proteinExistence type="predicted"/>
<dbReference type="AlphaFoldDB" id="A0A1F8DRQ8"/>
<evidence type="ECO:0000313" key="3">
    <source>
        <dbReference type="Proteomes" id="UP000178798"/>
    </source>
</evidence>
<evidence type="ECO:0000256" key="1">
    <source>
        <dbReference type="SAM" id="Phobius"/>
    </source>
</evidence>
<accession>A0A1F8DRQ8</accession>
<keyword evidence="1" id="KW-0472">Membrane</keyword>
<organism evidence="2 3">
    <name type="scientific">Candidatus Wolfebacteria bacterium RIFCSPLOWO2_01_FULL_38_11</name>
    <dbReference type="NCBI Taxonomy" id="1802556"/>
    <lineage>
        <taxon>Bacteria</taxon>
        <taxon>Candidatus Wolfeibacteriota</taxon>
    </lineage>
</organism>
<comment type="caution">
    <text evidence="2">The sequence shown here is derived from an EMBL/GenBank/DDBJ whole genome shotgun (WGS) entry which is preliminary data.</text>
</comment>